<proteinExistence type="predicted"/>
<dbReference type="KEGG" id="btra:F544_17080"/>
<name>W0R830_BIBTR</name>
<dbReference type="HOGENOM" id="CLU_206292_0_0_6"/>
<reference evidence="1 2" key="1">
    <citation type="submission" date="2013-12" db="EMBL/GenBank/DDBJ databases">
        <title>Annotation of the Bibersteinia trehalosi USDA-ARS-USMARC-190 complete genome.</title>
        <authorList>
            <person name="Harhay G.P."/>
            <person name="McVey S."/>
            <person name="Clawson M.L."/>
            <person name="Bono J."/>
            <person name="Heaton M.P."/>
            <person name="Chitko-Mckown C.G."/>
            <person name="Harhay D.M."/>
            <person name="Smith T.P.L."/>
        </authorList>
    </citation>
    <scope>NUCLEOTIDE SEQUENCE [LARGE SCALE GENOMIC DNA]</scope>
    <source>
        <strain evidence="1 2">USDA-ARS-USMARC-190</strain>
    </source>
</reference>
<dbReference type="Proteomes" id="UP000019086">
    <property type="component" value="Chromosome"/>
</dbReference>
<gene>
    <name evidence="1" type="ORF">F544_17080</name>
</gene>
<dbReference type="AlphaFoldDB" id="W0R830"/>
<dbReference type="Pfam" id="PF17320">
    <property type="entry name" value="DUF5363"/>
    <property type="match status" value="1"/>
</dbReference>
<organism evidence="1 2">
    <name type="scientific">Bibersteinia trehalosi USDA-ARS-USMARC-190</name>
    <dbReference type="NCBI Taxonomy" id="1263832"/>
    <lineage>
        <taxon>Bacteria</taxon>
        <taxon>Pseudomonadati</taxon>
        <taxon>Pseudomonadota</taxon>
        <taxon>Gammaproteobacteria</taxon>
        <taxon>Pasteurellales</taxon>
        <taxon>Pasteurellaceae</taxon>
        <taxon>Bibersteinia</taxon>
    </lineage>
</organism>
<sequence length="62" mass="7072">MYCFAKFGVIMSESKGFFRKLMDKYNELCKDLGVDGGACRGCVPIVKFDPETEEKPKQEQTK</sequence>
<dbReference type="InterPro" id="IPR035292">
    <property type="entry name" value="DUF5363"/>
</dbReference>
<evidence type="ECO:0008006" key="3">
    <source>
        <dbReference type="Google" id="ProtNLM"/>
    </source>
</evidence>
<dbReference type="EMBL" id="CP006956">
    <property type="protein sequence ID" value="AHG86936.1"/>
    <property type="molecule type" value="Genomic_DNA"/>
</dbReference>
<dbReference type="PATRIC" id="fig|1263832.3.peg.1698"/>
<evidence type="ECO:0000313" key="2">
    <source>
        <dbReference type="Proteomes" id="UP000019086"/>
    </source>
</evidence>
<evidence type="ECO:0000313" key="1">
    <source>
        <dbReference type="EMBL" id="AHG86936.1"/>
    </source>
</evidence>
<protein>
    <recommendedName>
        <fullName evidence="3">DUF5363 domain-containing protein</fullName>
    </recommendedName>
</protein>
<accession>W0R830</accession>